<comment type="caution">
    <text evidence="2">The sequence shown here is derived from an EMBL/GenBank/DDBJ whole genome shotgun (WGS) entry which is preliminary data.</text>
</comment>
<dbReference type="AlphaFoldDB" id="X0TTS8"/>
<feature type="region of interest" description="Disordered" evidence="1">
    <location>
        <begin position="1"/>
        <end position="32"/>
    </location>
</feature>
<organism evidence="2">
    <name type="scientific">marine sediment metagenome</name>
    <dbReference type="NCBI Taxonomy" id="412755"/>
    <lineage>
        <taxon>unclassified sequences</taxon>
        <taxon>metagenomes</taxon>
        <taxon>ecological metagenomes</taxon>
    </lineage>
</organism>
<feature type="non-terminal residue" evidence="2">
    <location>
        <position position="88"/>
    </location>
</feature>
<evidence type="ECO:0000313" key="2">
    <source>
        <dbReference type="EMBL" id="GAF91577.1"/>
    </source>
</evidence>
<feature type="compositionally biased region" description="Basic and acidic residues" evidence="1">
    <location>
        <begin position="22"/>
        <end position="32"/>
    </location>
</feature>
<sequence length="88" mass="10273">MSEERVGQAGQSRQADGSKAQQRGEKDKEDRSLIYRLWHRDIGPQYYVEDVDQVEWRRGKDGELHPVAVIELTRHDPNPEYPDGPDER</sequence>
<dbReference type="EMBL" id="BARS01018177">
    <property type="protein sequence ID" value="GAF91577.1"/>
    <property type="molecule type" value="Genomic_DNA"/>
</dbReference>
<proteinExistence type="predicted"/>
<name>X0TTS8_9ZZZZ</name>
<feature type="compositionally biased region" description="Polar residues" evidence="1">
    <location>
        <begin position="9"/>
        <end position="21"/>
    </location>
</feature>
<evidence type="ECO:0000256" key="1">
    <source>
        <dbReference type="SAM" id="MobiDB-lite"/>
    </source>
</evidence>
<reference evidence="2" key="1">
    <citation type="journal article" date="2014" name="Front. Microbiol.">
        <title>High frequency of phylogenetically diverse reductive dehalogenase-homologous genes in deep subseafloor sedimentary metagenomes.</title>
        <authorList>
            <person name="Kawai M."/>
            <person name="Futagami T."/>
            <person name="Toyoda A."/>
            <person name="Takaki Y."/>
            <person name="Nishi S."/>
            <person name="Hori S."/>
            <person name="Arai W."/>
            <person name="Tsubouchi T."/>
            <person name="Morono Y."/>
            <person name="Uchiyama I."/>
            <person name="Ito T."/>
            <person name="Fujiyama A."/>
            <person name="Inagaki F."/>
            <person name="Takami H."/>
        </authorList>
    </citation>
    <scope>NUCLEOTIDE SEQUENCE</scope>
    <source>
        <strain evidence="2">Expedition CK06-06</strain>
    </source>
</reference>
<gene>
    <name evidence="2" type="ORF">S01H1_29617</name>
</gene>
<accession>X0TTS8</accession>
<feature type="region of interest" description="Disordered" evidence="1">
    <location>
        <begin position="68"/>
        <end position="88"/>
    </location>
</feature>
<protein>
    <submittedName>
        <fullName evidence="2">Uncharacterized protein</fullName>
    </submittedName>
</protein>